<keyword evidence="13" id="KW-1185">Reference proteome</keyword>
<evidence type="ECO:0000256" key="9">
    <source>
        <dbReference type="ARBA" id="ARBA00047365"/>
    </source>
</evidence>
<evidence type="ECO:0000256" key="1">
    <source>
        <dbReference type="ARBA" id="ARBA00001966"/>
    </source>
</evidence>
<dbReference type="NCBIfam" id="TIGR02494">
    <property type="entry name" value="PFLE_PFLC"/>
    <property type="match status" value="1"/>
</dbReference>
<dbReference type="PROSITE" id="PS51379">
    <property type="entry name" value="4FE4S_FER_2"/>
    <property type="match status" value="2"/>
</dbReference>
<dbReference type="Gene3D" id="3.20.20.70">
    <property type="entry name" value="Aldolase class I"/>
    <property type="match status" value="1"/>
</dbReference>
<keyword evidence="5" id="KW-0479">Metal-binding</keyword>
<evidence type="ECO:0000256" key="7">
    <source>
        <dbReference type="ARBA" id="ARBA00023004"/>
    </source>
</evidence>
<keyword evidence="6 12" id="KW-0560">Oxidoreductase</keyword>
<dbReference type="InterPro" id="IPR017900">
    <property type="entry name" value="4Fe4S_Fe_S_CS"/>
</dbReference>
<dbReference type="GO" id="GO:0046872">
    <property type="term" value="F:metal ion binding"/>
    <property type="evidence" value="ECO:0007669"/>
    <property type="project" value="UniProtKB-KW"/>
</dbReference>
<dbReference type="InterPro" id="IPR012839">
    <property type="entry name" value="Organic_radical_activase"/>
</dbReference>
<comment type="cofactor">
    <cofactor evidence="1">
        <name>[4Fe-4S] cluster</name>
        <dbReference type="ChEBI" id="CHEBI:49883"/>
    </cofactor>
</comment>
<evidence type="ECO:0000256" key="2">
    <source>
        <dbReference type="ARBA" id="ARBA00009777"/>
    </source>
</evidence>
<dbReference type="InterPro" id="IPR017896">
    <property type="entry name" value="4Fe4S_Fe-S-bd"/>
</dbReference>
<name>A0A2T0BC82_9CLOT</name>
<dbReference type="RefSeq" id="WP_106060371.1">
    <property type="nucleotide sequence ID" value="NZ_PVXQ01000028.1"/>
</dbReference>
<comment type="similarity">
    <text evidence="2">Belongs to the organic radical-activating enzymes family.</text>
</comment>
<dbReference type="AlphaFoldDB" id="A0A2T0BC82"/>
<evidence type="ECO:0000313" key="12">
    <source>
        <dbReference type="EMBL" id="PRR81506.1"/>
    </source>
</evidence>
<evidence type="ECO:0000313" key="13">
    <source>
        <dbReference type="Proteomes" id="UP000239471"/>
    </source>
</evidence>
<reference evidence="12 13" key="1">
    <citation type="submission" date="2018-03" db="EMBL/GenBank/DDBJ databases">
        <title>Genome sequence of Clostridium vincentii DSM 10228.</title>
        <authorList>
            <person name="Poehlein A."/>
            <person name="Daniel R."/>
        </authorList>
    </citation>
    <scope>NUCLEOTIDE SEQUENCE [LARGE SCALE GENOMIC DNA]</scope>
    <source>
        <strain evidence="12 13">DSM 10228</strain>
    </source>
</reference>
<evidence type="ECO:0000256" key="3">
    <source>
        <dbReference type="ARBA" id="ARBA00022485"/>
    </source>
</evidence>
<evidence type="ECO:0000259" key="11">
    <source>
        <dbReference type="PROSITE" id="PS51918"/>
    </source>
</evidence>
<keyword evidence="3" id="KW-0004">4Fe-4S</keyword>
<dbReference type="Pfam" id="PF04055">
    <property type="entry name" value="Radical_SAM"/>
    <property type="match status" value="1"/>
</dbReference>
<keyword evidence="4" id="KW-0949">S-adenosyl-L-methionine</keyword>
<dbReference type="SFLD" id="SFLDS00029">
    <property type="entry name" value="Radical_SAM"/>
    <property type="match status" value="1"/>
</dbReference>
<proteinExistence type="inferred from homology"/>
<dbReference type="SUPFAM" id="SSF54862">
    <property type="entry name" value="4Fe-4S ferredoxins"/>
    <property type="match status" value="1"/>
</dbReference>
<evidence type="ECO:0000256" key="8">
    <source>
        <dbReference type="ARBA" id="ARBA00023014"/>
    </source>
</evidence>
<dbReference type="InterPro" id="IPR040074">
    <property type="entry name" value="BssD/PflA/YjjW"/>
</dbReference>
<dbReference type="SFLD" id="SFLDG01118">
    <property type="entry name" value="activating_enzymes__group_2"/>
    <property type="match status" value="1"/>
</dbReference>
<keyword evidence="7" id="KW-0408">Iron</keyword>
<dbReference type="SFLD" id="SFLDG01066">
    <property type="entry name" value="organic_radical-activating_enz"/>
    <property type="match status" value="1"/>
</dbReference>
<dbReference type="InterPro" id="IPR007197">
    <property type="entry name" value="rSAM"/>
</dbReference>
<feature type="domain" description="4Fe-4S ferredoxin-type" evidence="10">
    <location>
        <begin position="44"/>
        <end position="73"/>
    </location>
</feature>
<dbReference type="PROSITE" id="PS00198">
    <property type="entry name" value="4FE4S_FER_1"/>
    <property type="match status" value="1"/>
</dbReference>
<dbReference type="PROSITE" id="PS01087">
    <property type="entry name" value="RADICAL_ACTIVATING"/>
    <property type="match status" value="1"/>
</dbReference>
<dbReference type="CDD" id="cd01335">
    <property type="entry name" value="Radical_SAM"/>
    <property type="match status" value="1"/>
</dbReference>
<dbReference type="EC" id="1.97.1.-" evidence="12"/>
<dbReference type="PANTHER" id="PTHR30352:SF4">
    <property type="entry name" value="PYRUVATE FORMATE-LYASE 2-ACTIVATING ENZYME"/>
    <property type="match status" value="1"/>
</dbReference>
<keyword evidence="8" id="KW-0411">Iron-sulfur</keyword>
<dbReference type="InterPro" id="IPR034457">
    <property type="entry name" value="Organic_radical-activating"/>
</dbReference>
<dbReference type="InterPro" id="IPR058240">
    <property type="entry name" value="rSAM_sf"/>
</dbReference>
<dbReference type="PANTHER" id="PTHR30352">
    <property type="entry name" value="PYRUVATE FORMATE-LYASE-ACTIVATING ENZYME"/>
    <property type="match status" value="1"/>
</dbReference>
<feature type="domain" description="4Fe-4S ferredoxin-type" evidence="10">
    <location>
        <begin position="74"/>
        <end position="102"/>
    </location>
</feature>
<evidence type="ECO:0000259" key="10">
    <source>
        <dbReference type="PROSITE" id="PS51379"/>
    </source>
</evidence>
<evidence type="ECO:0000256" key="5">
    <source>
        <dbReference type="ARBA" id="ARBA00022723"/>
    </source>
</evidence>
<evidence type="ECO:0000256" key="6">
    <source>
        <dbReference type="ARBA" id="ARBA00023002"/>
    </source>
</evidence>
<feature type="domain" description="Radical SAM core" evidence="11">
    <location>
        <begin position="13"/>
        <end position="294"/>
    </location>
</feature>
<dbReference type="PROSITE" id="PS51918">
    <property type="entry name" value="RADICAL_SAM"/>
    <property type="match status" value="1"/>
</dbReference>
<dbReference type="PIRSF" id="PIRSF000371">
    <property type="entry name" value="PFL_act_enz"/>
    <property type="match status" value="1"/>
</dbReference>
<organism evidence="12 13">
    <name type="scientific">Clostridium vincentii</name>
    <dbReference type="NCBI Taxonomy" id="52704"/>
    <lineage>
        <taxon>Bacteria</taxon>
        <taxon>Bacillati</taxon>
        <taxon>Bacillota</taxon>
        <taxon>Clostridia</taxon>
        <taxon>Eubacteriales</taxon>
        <taxon>Clostridiaceae</taxon>
        <taxon>Clostridium</taxon>
    </lineage>
</organism>
<dbReference type="InterPro" id="IPR001989">
    <property type="entry name" value="Radical_activat_CS"/>
</dbReference>
<dbReference type="GO" id="GO:0016491">
    <property type="term" value="F:oxidoreductase activity"/>
    <property type="evidence" value="ECO:0007669"/>
    <property type="project" value="UniProtKB-KW"/>
</dbReference>
<accession>A0A2T0BC82</accession>
<evidence type="ECO:0000256" key="4">
    <source>
        <dbReference type="ARBA" id="ARBA00022691"/>
    </source>
</evidence>
<dbReference type="SUPFAM" id="SSF102114">
    <property type="entry name" value="Radical SAM enzymes"/>
    <property type="match status" value="1"/>
</dbReference>
<protein>
    <submittedName>
        <fullName evidence="12">Benzylsuccinate synthase activating enzyme</fullName>
        <ecNumber evidence="12">1.97.1.-</ecNumber>
    </submittedName>
</protein>
<dbReference type="EMBL" id="PVXQ01000028">
    <property type="protein sequence ID" value="PRR81506.1"/>
    <property type="molecule type" value="Genomic_DNA"/>
</dbReference>
<dbReference type="InterPro" id="IPR013785">
    <property type="entry name" value="Aldolase_TIM"/>
</dbReference>
<dbReference type="OrthoDB" id="9782387at2"/>
<dbReference type="Proteomes" id="UP000239471">
    <property type="component" value="Unassembled WGS sequence"/>
</dbReference>
<sequence length="299" mass="34165">MLRVMEIERFALHDGPGIRTVVFLQGCPLFCPWCANPESQIIRKQLMYFEDKCAKCKTCLVNCPKKAIEFIDNELVFNQNLCGECQVCGDVCPKNAIHFSGQNKSIDEIMLEVMKDKDYYDDSNGGITISGGEPFVQYEGFLNLLKESKRKGLNIAVETTGNVDLSKIIEAEPYIDLFLFDIKHVDKKKLFKITGGDLEKILSNLEYISSKNPNKVIIRVPVVPKFNYNDKTLNEIIDLACKYKIKELHLLPFHNLGKNKYEQIDRKYQFADMKMLDKKELNKYLGIGENKGITIKIGG</sequence>
<dbReference type="GO" id="GO:0051539">
    <property type="term" value="F:4 iron, 4 sulfur cluster binding"/>
    <property type="evidence" value="ECO:0007669"/>
    <property type="project" value="UniProtKB-KW"/>
</dbReference>
<comment type="caution">
    <text evidence="12">The sequence shown here is derived from an EMBL/GenBank/DDBJ whole genome shotgun (WGS) entry which is preliminary data.</text>
</comment>
<dbReference type="Gene3D" id="3.30.70.20">
    <property type="match status" value="1"/>
</dbReference>
<comment type="catalytic activity">
    <reaction evidence="9">
        <text>glycyl-[protein] + reduced [flavodoxin] + S-adenosyl-L-methionine = glycin-2-yl radical-[protein] + semiquinone [flavodoxin] + 5'-deoxyadenosine + L-methionine + H(+)</text>
        <dbReference type="Rhea" id="RHEA:61976"/>
        <dbReference type="Rhea" id="RHEA-COMP:10622"/>
        <dbReference type="Rhea" id="RHEA-COMP:14480"/>
        <dbReference type="Rhea" id="RHEA-COMP:15993"/>
        <dbReference type="Rhea" id="RHEA-COMP:15994"/>
        <dbReference type="ChEBI" id="CHEBI:15378"/>
        <dbReference type="ChEBI" id="CHEBI:17319"/>
        <dbReference type="ChEBI" id="CHEBI:29947"/>
        <dbReference type="ChEBI" id="CHEBI:32722"/>
        <dbReference type="ChEBI" id="CHEBI:57618"/>
        <dbReference type="ChEBI" id="CHEBI:57844"/>
        <dbReference type="ChEBI" id="CHEBI:59789"/>
        <dbReference type="ChEBI" id="CHEBI:140311"/>
    </reaction>
</comment>
<gene>
    <name evidence="12" type="primary">bssD</name>
    <name evidence="12" type="ORF">CLVI_24350</name>
</gene>